<dbReference type="GO" id="GO:0016301">
    <property type="term" value="F:kinase activity"/>
    <property type="evidence" value="ECO:0007669"/>
    <property type="project" value="UniProtKB-KW"/>
</dbReference>
<keyword evidence="7" id="KW-1185">Reference proteome</keyword>
<dbReference type="InterPro" id="IPR011611">
    <property type="entry name" value="PfkB_dom"/>
</dbReference>
<dbReference type="InterPro" id="IPR002139">
    <property type="entry name" value="Ribo/fructo_kinase"/>
</dbReference>
<feature type="domain" description="Carbohydrate kinase PfkB" evidence="5">
    <location>
        <begin position="3"/>
        <end position="178"/>
    </location>
</feature>
<name>A0A0B1SN61_OESDE</name>
<accession>A0A0B1SN61</accession>
<dbReference type="PRINTS" id="PR00990">
    <property type="entry name" value="RIBOKINASE"/>
</dbReference>
<evidence type="ECO:0000256" key="1">
    <source>
        <dbReference type="ARBA" id="ARBA00010688"/>
    </source>
</evidence>
<feature type="non-terminal residue" evidence="6">
    <location>
        <position position="1"/>
    </location>
</feature>
<dbReference type="InterPro" id="IPR029056">
    <property type="entry name" value="Ribokinase-like"/>
</dbReference>
<dbReference type="OrthoDB" id="415590at2759"/>
<dbReference type="Gene3D" id="3.40.1190.20">
    <property type="match status" value="1"/>
</dbReference>
<evidence type="ECO:0000256" key="4">
    <source>
        <dbReference type="SAM" id="MobiDB-lite"/>
    </source>
</evidence>
<keyword evidence="3" id="KW-0418">Kinase</keyword>
<reference evidence="6 7" key="1">
    <citation type="submission" date="2014-03" db="EMBL/GenBank/DDBJ databases">
        <title>Draft genome of the hookworm Oesophagostomum dentatum.</title>
        <authorList>
            <person name="Mitreva M."/>
        </authorList>
    </citation>
    <scope>NUCLEOTIDE SEQUENCE [LARGE SCALE GENOMIC DNA]</scope>
    <source>
        <strain evidence="6 7">OD-Hann</strain>
    </source>
</reference>
<dbReference type="PANTHER" id="PTHR10584:SF166">
    <property type="entry name" value="RIBOKINASE"/>
    <property type="match status" value="1"/>
</dbReference>
<dbReference type="EMBL" id="KN560589">
    <property type="protein sequence ID" value="KHJ86384.1"/>
    <property type="molecule type" value="Genomic_DNA"/>
</dbReference>
<dbReference type="PANTHER" id="PTHR10584">
    <property type="entry name" value="SUGAR KINASE"/>
    <property type="match status" value="1"/>
</dbReference>
<feature type="region of interest" description="Disordered" evidence="4">
    <location>
        <begin position="1"/>
        <end position="23"/>
    </location>
</feature>
<dbReference type="GO" id="GO:0005829">
    <property type="term" value="C:cytosol"/>
    <property type="evidence" value="ECO:0007669"/>
    <property type="project" value="TreeGrafter"/>
</dbReference>
<evidence type="ECO:0000313" key="7">
    <source>
        <dbReference type="Proteomes" id="UP000053660"/>
    </source>
</evidence>
<evidence type="ECO:0000259" key="5">
    <source>
        <dbReference type="Pfam" id="PF00294"/>
    </source>
</evidence>
<dbReference type="PROSITE" id="PS00583">
    <property type="entry name" value="PFKB_KINASES_1"/>
    <property type="match status" value="1"/>
</dbReference>
<proteinExistence type="inferred from homology"/>
<dbReference type="AlphaFoldDB" id="A0A0B1SN61"/>
<protein>
    <recommendedName>
        <fullName evidence="5">Carbohydrate kinase PfkB domain-containing protein</fullName>
    </recommendedName>
</protein>
<gene>
    <name evidence="6" type="ORF">OESDEN_13869</name>
</gene>
<dbReference type="InterPro" id="IPR002173">
    <property type="entry name" value="Carboh/pur_kinase_PfkB_CS"/>
</dbReference>
<dbReference type="GO" id="GO:0006796">
    <property type="term" value="P:phosphate-containing compound metabolic process"/>
    <property type="evidence" value="ECO:0007669"/>
    <property type="project" value="UniProtKB-ARBA"/>
</dbReference>
<dbReference type="Proteomes" id="UP000053660">
    <property type="component" value="Unassembled WGS sequence"/>
</dbReference>
<evidence type="ECO:0000256" key="3">
    <source>
        <dbReference type="ARBA" id="ARBA00022777"/>
    </source>
</evidence>
<sequence length="185" mass="19570">YTDRFPKPGESVPGSDFVSSRGGKGANQAIATARLGGAVSVIGRVGNDIFGDDNIEGLRENGINVDGVDKSNTRSTGTALITVDSKGENTTVVSLGANVEMDEKMAEVHAHALDGADVCIAQATICQTGNKKFFEIARSKGILTICNPAPADKCEDRSLLSLVDILCVNRHEVLLLFKILPSRQL</sequence>
<dbReference type="Pfam" id="PF00294">
    <property type="entry name" value="PfkB"/>
    <property type="match status" value="1"/>
</dbReference>
<comment type="similarity">
    <text evidence="1">Belongs to the carbohydrate kinase PfkB family.</text>
</comment>
<keyword evidence="2" id="KW-0808">Transferase</keyword>
<evidence type="ECO:0000313" key="6">
    <source>
        <dbReference type="EMBL" id="KHJ86384.1"/>
    </source>
</evidence>
<organism evidence="6 7">
    <name type="scientific">Oesophagostomum dentatum</name>
    <name type="common">Nodular worm</name>
    <dbReference type="NCBI Taxonomy" id="61180"/>
    <lineage>
        <taxon>Eukaryota</taxon>
        <taxon>Metazoa</taxon>
        <taxon>Ecdysozoa</taxon>
        <taxon>Nematoda</taxon>
        <taxon>Chromadorea</taxon>
        <taxon>Rhabditida</taxon>
        <taxon>Rhabditina</taxon>
        <taxon>Rhabditomorpha</taxon>
        <taxon>Strongyloidea</taxon>
        <taxon>Strongylidae</taxon>
        <taxon>Oesophagostomum</taxon>
    </lineage>
</organism>
<dbReference type="SUPFAM" id="SSF53613">
    <property type="entry name" value="Ribokinase-like"/>
    <property type="match status" value="1"/>
</dbReference>
<evidence type="ECO:0000256" key="2">
    <source>
        <dbReference type="ARBA" id="ARBA00022679"/>
    </source>
</evidence>